<reference evidence="1" key="1">
    <citation type="journal article" date="2020" name="Stud. Mycol.">
        <title>101 Dothideomycetes genomes: a test case for predicting lifestyles and emergence of pathogens.</title>
        <authorList>
            <person name="Haridas S."/>
            <person name="Albert R."/>
            <person name="Binder M."/>
            <person name="Bloem J."/>
            <person name="Labutti K."/>
            <person name="Salamov A."/>
            <person name="Andreopoulos B."/>
            <person name="Baker S."/>
            <person name="Barry K."/>
            <person name="Bills G."/>
            <person name="Bluhm B."/>
            <person name="Cannon C."/>
            <person name="Castanera R."/>
            <person name="Culley D."/>
            <person name="Daum C."/>
            <person name="Ezra D."/>
            <person name="Gonzalez J."/>
            <person name="Henrissat B."/>
            <person name="Kuo A."/>
            <person name="Liang C."/>
            <person name="Lipzen A."/>
            <person name="Lutzoni F."/>
            <person name="Magnuson J."/>
            <person name="Mondo S."/>
            <person name="Nolan M."/>
            <person name="Ohm R."/>
            <person name="Pangilinan J."/>
            <person name="Park H.-J."/>
            <person name="Ramirez L."/>
            <person name="Alfaro M."/>
            <person name="Sun H."/>
            <person name="Tritt A."/>
            <person name="Yoshinaga Y."/>
            <person name="Zwiers L.-H."/>
            <person name="Turgeon B."/>
            <person name="Goodwin S."/>
            <person name="Spatafora J."/>
            <person name="Crous P."/>
            <person name="Grigoriev I."/>
        </authorList>
    </citation>
    <scope>NUCLEOTIDE SEQUENCE</scope>
    <source>
        <strain evidence="1">CBS 122681</strain>
    </source>
</reference>
<gene>
    <name evidence="1" type="ORF">K491DRAFT_685760</name>
</gene>
<dbReference type="AlphaFoldDB" id="A0A6A6SHB0"/>
<name>A0A6A6SHB0_9PLEO</name>
<evidence type="ECO:0000313" key="1">
    <source>
        <dbReference type="EMBL" id="KAF2647149.1"/>
    </source>
</evidence>
<sequence length="207" mass="23611">MPRVVRVTVVRLSHCNQNIYKRTLGDYNTRLDGHYTPQTVTMSSPSTPFYRPSPFGVQILQGLNQKLIDQGVHDVFLNLPRSQDMHWAPNSAGNMTHCEDFKLRVGSWQGDAVFLYLQKTFMNQNESYPPIQQETWDGTPVVGNTSMIWASSDGRRRWNGAAPFRWVSDSGVKRVEFERSFIEALTDIKNSQAYKDMLAHLPNGVSD</sequence>
<evidence type="ECO:0000313" key="2">
    <source>
        <dbReference type="Proteomes" id="UP000799324"/>
    </source>
</evidence>
<accession>A0A6A6SHB0</accession>
<organism evidence="1 2">
    <name type="scientific">Lophiostoma macrostomum CBS 122681</name>
    <dbReference type="NCBI Taxonomy" id="1314788"/>
    <lineage>
        <taxon>Eukaryota</taxon>
        <taxon>Fungi</taxon>
        <taxon>Dikarya</taxon>
        <taxon>Ascomycota</taxon>
        <taxon>Pezizomycotina</taxon>
        <taxon>Dothideomycetes</taxon>
        <taxon>Pleosporomycetidae</taxon>
        <taxon>Pleosporales</taxon>
        <taxon>Lophiostomataceae</taxon>
        <taxon>Lophiostoma</taxon>
    </lineage>
</organism>
<protein>
    <submittedName>
        <fullName evidence="1">Uncharacterized protein</fullName>
    </submittedName>
</protein>
<dbReference type="Proteomes" id="UP000799324">
    <property type="component" value="Unassembled WGS sequence"/>
</dbReference>
<proteinExistence type="predicted"/>
<dbReference type="EMBL" id="MU004674">
    <property type="protein sequence ID" value="KAF2647149.1"/>
    <property type="molecule type" value="Genomic_DNA"/>
</dbReference>
<keyword evidence="2" id="KW-1185">Reference proteome</keyword>